<gene>
    <name evidence="2" type="ORF">JHC10_06195</name>
    <name evidence="3" type="ORF">JHC11_05125</name>
</gene>
<dbReference type="GeneID" id="78252271"/>
<dbReference type="EMBL" id="JAEMOS010000017">
    <property type="protein sequence ID" value="MBJ7266533.1"/>
    <property type="molecule type" value="Genomic_DNA"/>
</dbReference>
<name>A0A8I1GAZ7_9GAMM</name>
<feature type="transmembrane region" description="Helical" evidence="1">
    <location>
        <begin position="34"/>
        <end position="51"/>
    </location>
</feature>
<evidence type="ECO:0000313" key="2">
    <source>
        <dbReference type="EMBL" id="MBJ7266533.1"/>
    </source>
</evidence>
<dbReference type="RefSeq" id="WP_054488122.1">
    <property type="nucleotide sequence ID" value="NZ_CAXAWT010000002.1"/>
</dbReference>
<dbReference type="EMBL" id="JAEMOP010000002">
    <property type="protein sequence ID" value="MBJ7315372.1"/>
    <property type="molecule type" value="Genomic_DNA"/>
</dbReference>
<dbReference type="AlphaFoldDB" id="A0A8I1GAZ7"/>
<evidence type="ECO:0000313" key="3">
    <source>
        <dbReference type="EMBL" id="MBJ7315372.1"/>
    </source>
</evidence>
<keyword evidence="1" id="KW-0812">Transmembrane</keyword>
<protein>
    <submittedName>
        <fullName evidence="3">Uncharacterized protein</fullName>
    </submittedName>
</protein>
<keyword evidence="1" id="KW-0472">Membrane</keyword>
<dbReference type="Proteomes" id="UP000655994">
    <property type="component" value="Unassembled WGS sequence"/>
</dbReference>
<comment type="caution">
    <text evidence="3">The sequence shown here is derived from an EMBL/GenBank/DDBJ whole genome shotgun (WGS) entry which is preliminary data.</text>
</comment>
<evidence type="ECO:0000313" key="4">
    <source>
        <dbReference type="Proteomes" id="UP000621390"/>
    </source>
</evidence>
<organism evidence="3 4">
    <name type="scientific">Idiomarina abyssalis</name>
    <dbReference type="NCBI Taxonomy" id="86102"/>
    <lineage>
        <taxon>Bacteria</taxon>
        <taxon>Pseudomonadati</taxon>
        <taxon>Pseudomonadota</taxon>
        <taxon>Gammaproteobacteria</taxon>
        <taxon>Alteromonadales</taxon>
        <taxon>Idiomarinaceae</taxon>
        <taxon>Idiomarina</taxon>
    </lineage>
</organism>
<sequence length="89" mass="11022">MNPAHFFNLQRPMGTLSVSSCGRYWWWQQQRWQFFSKALVIAGLLVLLPLTRRTETNKEVRHWLWIWWFQLPQAQQFKLRRQLQQLSDY</sequence>
<accession>A0A8I1GAZ7</accession>
<keyword evidence="1" id="KW-1133">Transmembrane helix</keyword>
<proteinExistence type="predicted"/>
<reference evidence="3 5" key="1">
    <citation type="submission" date="2020-09" db="EMBL/GenBank/DDBJ databases">
        <title>Draft Genomes of Bacterial Isolates from North Pond Shallow Sediments.</title>
        <authorList>
            <person name="Kiel Reese B."/>
            <person name="Mullis M."/>
            <person name="Weisend R.E."/>
        </authorList>
    </citation>
    <scope>NUCLEOTIDE SEQUENCE</scope>
    <source>
        <strain evidence="3">KJE-2</strain>
        <strain evidence="2 5">KJE-3</strain>
    </source>
</reference>
<dbReference type="Proteomes" id="UP000621390">
    <property type="component" value="Unassembled WGS sequence"/>
</dbReference>
<keyword evidence="5" id="KW-1185">Reference proteome</keyword>
<evidence type="ECO:0000256" key="1">
    <source>
        <dbReference type="SAM" id="Phobius"/>
    </source>
</evidence>
<evidence type="ECO:0000313" key="5">
    <source>
        <dbReference type="Proteomes" id="UP000655994"/>
    </source>
</evidence>